<organism evidence="3 4">
    <name type="scientific">Streptomyces lincolnensis</name>
    <dbReference type="NCBI Taxonomy" id="1915"/>
    <lineage>
        <taxon>Bacteria</taxon>
        <taxon>Bacillati</taxon>
        <taxon>Actinomycetota</taxon>
        <taxon>Actinomycetes</taxon>
        <taxon>Kitasatosporales</taxon>
        <taxon>Streptomycetaceae</taxon>
        <taxon>Streptomyces</taxon>
    </lineage>
</organism>
<sequence>MLTPHPPRPPYPPPGGVPEESDENLGAALRGRPDHEVTQVVAFLMARHWRQAHEYAVICLAGEDSASIVTAASFHQVLDRVGLGETAVALRPRLLVTVRETVRQWAAEDRISDVLPDLRKTAGSRGMRPARFLTPENRKLAERSFHALPGLFRCVLWHVEVEGESLTVPAALLGMDTDTASVSLEQAREKFREGCVQAHRELAPTQECRYYNRLLDVPIRRGGALLPDVRQHLGECRHCHHAAEQLSHFEGGLGVLLTEAVLGPEGRRYLDTRPGRADEEPRTRGSGRHGGGRRRLLPAIPGMPAALRRPTPQGPRSSRTLVAGVGLASAGLFTALLVGGLWTDDDGAAPAASTSATGGLGTTPGASSGTAHLPAGPGITRLRNAAAGLCVDIDGEPKAGTGTELAACSDAPTQQWSYEDDGLLRSVAEPDLCLDSHLAAGMPALGSCAAENARRGDDVRYDLTVRGEVLPRWDGRLALAPTTDDPGADLVVKIRDGSARQRWLTDPVSTASPGSLSGAGTKTPSTRVVEVSDRA</sequence>
<evidence type="ECO:0000259" key="2">
    <source>
        <dbReference type="Pfam" id="PF00652"/>
    </source>
</evidence>
<dbReference type="STRING" id="1915.SLINC_7724"/>
<proteinExistence type="predicted"/>
<dbReference type="KEGG" id="sls:SLINC_7724"/>
<dbReference type="PROSITE" id="PS50231">
    <property type="entry name" value="RICIN_B_LECTIN"/>
    <property type="match status" value="1"/>
</dbReference>
<feature type="compositionally biased region" description="Basic and acidic residues" evidence="1">
    <location>
        <begin position="267"/>
        <end position="283"/>
    </location>
</feature>
<dbReference type="SUPFAM" id="SSF50370">
    <property type="entry name" value="Ricin B-like lectins"/>
    <property type="match status" value="1"/>
</dbReference>
<dbReference type="AlphaFoldDB" id="A0A1B1MMZ2"/>
<feature type="compositionally biased region" description="Pro residues" evidence="1">
    <location>
        <begin position="1"/>
        <end position="16"/>
    </location>
</feature>
<feature type="compositionally biased region" description="Basic residues" evidence="1">
    <location>
        <begin position="285"/>
        <end position="296"/>
    </location>
</feature>
<feature type="region of interest" description="Disordered" evidence="1">
    <location>
        <begin position="1"/>
        <end position="24"/>
    </location>
</feature>
<name>A0A1B1MMZ2_STRLN</name>
<feature type="compositionally biased region" description="Low complexity" evidence="1">
    <location>
        <begin position="350"/>
        <end position="371"/>
    </location>
</feature>
<evidence type="ECO:0000256" key="1">
    <source>
        <dbReference type="SAM" id="MobiDB-lite"/>
    </source>
</evidence>
<dbReference type="Gene3D" id="2.80.10.50">
    <property type="match status" value="1"/>
</dbReference>
<evidence type="ECO:0000313" key="4">
    <source>
        <dbReference type="Proteomes" id="UP000092598"/>
    </source>
</evidence>
<feature type="region of interest" description="Disordered" evidence="1">
    <location>
        <begin position="267"/>
        <end position="319"/>
    </location>
</feature>
<dbReference type="PATRIC" id="fig|1915.4.peg.8496"/>
<dbReference type="Proteomes" id="UP000092598">
    <property type="component" value="Chromosome"/>
</dbReference>
<dbReference type="Pfam" id="PF00652">
    <property type="entry name" value="Ricin_B_lectin"/>
    <property type="match status" value="1"/>
</dbReference>
<accession>A0A1B1MMZ2</accession>
<feature type="domain" description="Ricin B lectin" evidence="2">
    <location>
        <begin position="380"/>
        <end position="503"/>
    </location>
</feature>
<feature type="region of interest" description="Disordered" evidence="1">
    <location>
        <begin position="502"/>
        <end position="535"/>
    </location>
</feature>
<gene>
    <name evidence="3" type="ORF">SLINC_7724</name>
</gene>
<evidence type="ECO:0000313" key="3">
    <source>
        <dbReference type="EMBL" id="ANS69948.1"/>
    </source>
</evidence>
<dbReference type="InterPro" id="IPR000772">
    <property type="entry name" value="Ricin_B_lectin"/>
</dbReference>
<dbReference type="RefSeq" id="WP_067443465.1">
    <property type="nucleotide sequence ID" value="NZ_CP016438.1"/>
</dbReference>
<dbReference type="EMBL" id="CP016438">
    <property type="protein sequence ID" value="ANS69948.1"/>
    <property type="molecule type" value="Genomic_DNA"/>
</dbReference>
<keyword evidence="3" id="KW-0378">Hydrolase</keyword>
<keyword evidence="4" id="KW-1185">Reference proteome</keyword>
<reference evidence="3 4" key="1">
    <citation type="submission" date="2016-07" db="EMBL/GenBank/DDBJ databases">
        <title>Enhancement of antibiotic productionsby engineered nitrateutilization in actinobacteria.</title>
        <authorList>
            <person name="Meng S.C."/>
        </authorList>
    </citation>
    <scope>NUCLEOTIDE SEQUENCE [LARGE SCALE GENOMIC DNA]</scope>
    <source>
        <strain evidence="3 4">NRRL 2936</strain>
    </source>
</reference>
<feature type="compositionally biased region" description="Polar residues" evidence="1">
    <location>
        <begin position="507"/>
        <end position="526"/>
    </location>
</feature>
<protein>
    <submittedName>
        <fullName evidence="3">Hydrolase</fullName>
    </submittedName>
</protein>
<dbReference type="GO" id="GO:0016787">
    <property type="term" value="F:hydrolase activity"/>
    <property type="evidence" value="ECO:0007669"/>
    <property type="project" value="UniProtKB-KW"/>
</dbReference>
<dbReference type="InterPro" id="IPR035992">
    <property type="entry name" value="Ricin_B-like_lectins"/>
</dbReference>
<feature type="region of interest" description="Disordered" evidence="1">
    <location>
        <begin position="350"/>
        <end position="375"/>
    </location>
</feature>